<proteinExistence type="predicted"/>
<dbReference type="PANTHER" id="PTHR37749:SF1">
    <property type="entry name" value="TRANSMEMBRANE PROTEIN"/>
    <property type="match status" value="1"/>
</dbReference>
<evidence type="ECO:0000256" key="1">
    <source>
        <dbReference type="SAM" id="Phobius"/>
    </source>
</evidence>
<sequence>MDFLQRLLREKGMAEFLEEVDKVEQFLNDPCFIKVWENAMVQVMVRKVVVTPTSPPTLPKFQAIGVGCGDGEEWGEESASAQVKRVALQKQAAMASMMAKDCTGKLQQKVQTVRPTGRWLQRAGCYSGGGGRGPHFPISVHPFPLLQIQLKSIEFVNKYRRTMPLKRVVLVEVEPPSVLRYLIGVAIMMLGVVFPVGCMIFRSKRVPSSSSYSKQT</sequence>
<evidence type="ECO:0000313" key="3">
    <source>
        <dbReference type="Proteomes" id="UP000594638"/>
    </source>
</evidence>
<keyword evidence="1" id="KW-0472">Membrane</keyword>
<dbReference type="PANTHER" id="PTHR37749">
    <property type="entry name" value="TRANSMEMBRANE PROTEIN"/>
    <property type="match status" value="1"/>
</dbReference>
<organism evidence="2 3">
    <name type="scientific">Olea europaea subsp. europaea</name>
    <dbReference type="NCBI Taxonomy" id="158383"/>
    <lineage>
        <taxon>Eukaryota</taxon>
        <taxon>Viridiplantae</taxon>
        <taxon>Streptophyta</taxon>
        <taxon>Embryophyta</taxon>
        <taxon>Tracheophyta</taxon>
        <taxon>Spermatophyta</taxon>
        <taxon>Magnoliopsida</taxon>
        <taxon>eudicotyledons</taxon>
        <taxon>Gunneridae</taxon>
        <taxon>Pentapetalae</taxon>
        <taxon>asterids</taxon>
        <taxon>lamiids</taxon>
        <taxon>Lamiales</taxon>
        <taxon>Oleaceae</taxon>
        <taxon>Oleeae</taxon>
        <taxon>Olea</taxon>
    </lineage>
</organism>
<evidence type="ECO:0000313" key="2">
    <source>
        <dbReference type="EMBL" id="CAA2985532.1"/>
    </source>
</evidence>
<dbReference type="OrthoDB" id="927027at2759"/>
<keyword evidence="1" id="KW-0812">Transmembrane</keyword>
<protein>
    <submittedName>
        <fullName evidence="2">Transcription factor HALR MLL3, involved in embryonic development</fullName>
    </submittedName>
</protein>
<reference evidence="2 3" key="1">
    <citation type="submission" date="2019-12" db="EMBL/GenBank/DDBJ databases">
        <authorList>
            <person name="Alioto T."/>
            <person name="Alioto T."/>
            <person name="Gomez Garrido J."/>
        </authorList>
    </citation>
    <scope>NUCLEOTIDE SEQUENCE [LARGE SCALE GENOMIC DNA]</scope>
</reference>
<accession>A0A8S0RZN2</accession>
<keyword evidence="3" id="KW-1185">Reference proteome</keyword>
<dbReference type="Proteomes" id="UP000594638">
    <property type="component" value="Unassembled WGS sequence"/>
</dbReference>
<feature type="transmembrane region" description="Helical" evidence="1">
    <location>
        <begin position="178"/>
        <end position="201"/>
    </location>
</feature>
<dbReference type="AlphaFoldDB" id="A0A8S0RZN2"/>
<comment type="caution">
    <text evidence="2">The sequence shown here is derived from an EMBL/GenBank/DDBJ whole genome shotgun (WGS) entry which is preliminary data.</text>
</comment>
<dbReference type="GO" id="GO:0005794">
    <property type="term" value="C:Golgi apparatus"/>
    <property type="evidence" value="ECO:0007669"/>
    <property type="project" value="TreeGrafter"/>
</dbReference>
<dbReference type="Gramene" id="OE9A082862T1">
    <property type="protein sequence ID" value="OE9A082862C1"/>
    <property type="gene ID" value="OE9A082862"/>
</dbReference>
<name>A0A8S0RZN2_OLEEU</name>
<dbReference type="EMBL" id="CACTIH010003812">
    <property type="protein sequence ID" value="CAA2985532.1"/>
    <property type="molecule type" value="Genomic_DNA"/>
</dbReference>
<gene>
    <name evidence="2" type="ORF">OLEA9_A082862</name>
</gene>
<keyword evidence="1" id="KW-1133">Transmembrane helix</keyword>